<proteinExistence type="predicted"/>
<evidence type="ECO:0000313" key="3">
    <source>
        <dbReference type="Proteomes" id="UP001150062"/>
    </source>
</evidence>
<reference evidence="2" key="1">
    <citation type="submission" date="2022-08" db="EMBL/GenBank/DDBJ databases">
        <title>Novel sulfate-reducing endosymbionts in the free-living metamonad Anaeramoeba.</title>
        <authorList>
            <person name="Jerlstrom-Hultqvist J."/>
            <person name="Cepicka I."/>
            <person name="Gallot-Lavallee L."/>
            <person name="Salas-Leiva D."/>
            <person name="Curtis B.A."/>
            <person name="Zahonova K."/>
            <person name="Pipaliya S."/>
            <person name="Dacks J."/>
            <person name="Roger A.J."/>
        </authorList>
    </citation>
    <scope>NUCLEOTIDE SEQUENCE</scope>
    <source>
        <strain evidence="2">Schooner1</strain>
    </source>
</reference>
<organism evidence="2 3">
    <name type="scientific">Anaeramoeba flamelloides</name>
    <dbReference type="NCBI Taxonomy" id="1746091"/>
    <lineage>
        <taxon>Eukaryota</taxon>
        <taxon>Metamonada</taxon>
        <taxon>Anaeramoebidae</taxon>
        <taxon>Anaeramoeba</taxon>
    </lineage>
</organism>
<feature type="region of interest" description="Disordered" evidence="1">
    <location>
        <begin position="144"/>
        <end position="176"/>
    </location>
</feature>
<sequence length="176" mass="20186">MRMRDDDEEEKVDEDWDLNCNEINEVDDNDNDDVDVDVDDCDCDVVLIKNIGLVNIRGESPKIVVYGEKVKKKNHQKKKEKRKKKKLKSSICILTNNLVFSGEQNKQKNCTLKMNHVFRVCDNGGSAQQPNRLRIILESVGGNFNSGEKQRTKKNKTTRTKGTKGTKNKEKDTIPF</sequence>
<gene>
    <name evidence="2" type="ORF">M0813_22773</name>
</gene>
<dbReference type="EMBL" id="JAOAOG010000178">
    <property type="protein sequence ID" value="KAJ6242264.1"/>
    <property type="molecule type" value="Genomic_DNA"/>
</dbReference>
<feature type="compositionally biased region" description="Basic residues" evidence="1">
    <location>
        <begin position="151"/>
        <end position="166"/>
    </location>
</feature>
<evidence type="ECO:0000256" key="1">
    <source>
        <dbReference type="SAM" id="MobiDB-lite"/>
    </source>
</evidence>
<keyword evidence="3" id="KW-1185">Reference proteome</keyword>
<evidence type="ECO:0000313" key="2">
    <source>
        <dbReference type="EMBL" id="KAJ6242264.1"/>
    </source>
</evidence>
<comment type="caution">
    <text evidence="2">The sequence shown here is derived from an EMBL/GenBank/DDBJ whole genome shotgun (WGS) entry which is preliminary data.</text>
</comment>
<name>A0ABQ8YCH6_9EUKA</name>
<feature type="compositionally biased region" description="Basic and acidic residues" evidence="1">
    <location>
        <begin position="167"/>
        <end position="176"/>
    </location>
</feature>
<dbReference type="Proteomes" id="UP001150062">
    <property type="component" value="Unassembled WGS sequence"/>
</dbReference>
<accession>A0ABQ8YCH6</accession>
<protein>
    <submittedName>
        <fullName evidence="2">Uncharacterized protein</fullName>
    </submittedName>
</protein>